<feature type="domain" description="MYST-type HAT" evidence="15">
    <location>
        <begin position="1"/>
        <end position="379"/>
    </location>
</feature>
<dbReference type="InterPro" id="IPR050603">
    <property type="entry name" value="MYST_HAT"/>
</dbReference>
<evidence type="ECO:0000256" key="9">
    <source>
        <dbReference type="ARBA" id="ARBA00023015"/>
    </source>
</evidence>
<gene>
    <name evidence="16" type="ORF">DASB73_001180</name>
</gene>
<dbReference type="AlphaFoldDB" id="A0AAV5RCN5"/>
<comment type="subcellular location">
    <subcellularLocation>
        <location evidence="1">Nucleus</location>
    </subcellularLocation>
</comment>
<evidence type="ECO:0000256" key="10">
    <source>
        <dbReference type="ARBA" id="ARBA00023163"/>
    </source>
</evidence>
<evidence type="ECO:0000256" key="5">
    <source>
        <dbReference type="ARBA" id="ARBA00022723"/>
    </source>
</evidence>
<comment type="caution">
    <text evidence="16">The sequence shown here is derived from an EMBL/GenBank/DDBJ whole genome shotgun (WGS) entry which is preliminary data.</text>
</comment>
<keyword evidence="11" id="KW-0539">Nucleus</keyword>
<evidence type="ECO:0000256" key="4">
    <source>
        <dbReference type="ARBA" id="ARBA00022679"/>
    </source>
</evidence>
<comment type="similarity">
    <text evidence="2">Belongs to the MYST (SAS/MOZ) family.</text>
</comment>
<evidence type="ECO:0000256" key="14">
    <source>
        <dbReference type="SAM" id="MobiDB-lite"/>
    </source>
</evidence>
<protein>
    <recommendedName>
        <fullName evidence="3">histone acetyltransferase</fullName>
        <ecNumber evidence="3">2.3.1.48</ecNumber>
    </recommendedName>
</protein>
<evidence type="ECO:0000256" key="3">
    <source>
        <dbReference type="ARBA" id="ARBA00013184"/>
    </source>
</evidence>
<evidence type="ECO:0000256" key="13">
    <source>
        <dbReference type="PIRSR" id="PIRSR602717-51"/>
    </source>
</evidence>
<feature type="active site" description="Proton donor/acceptor" evidence="13">
    <location>
        <position position="309"/>
    </location>
</feature>
<dbReference type="Pfam" id="PF01853">
    <property type="entry name" value="MOZ_SAS"/>
    <property type="match status" value="1"/>
</dbReference>
<dbReference type="GO" id="GO:0008270">
    <property type="term" value="F:zinc ion binding"/>
    <property type="evidence" value="ECO:0007669"/>
    <property type="project" value="UniProtKB-KW"/>
</dbReference>
<dbReference type="InterPro" id="IPR002717">
    <property type="entry name" value="HAT_MYST-type"/>
</dbReference>
<evidence type="ECO:0000313" key="16">
    <source>
        <dbReference type="EMBL" id="GMM49160.1"/>
    </source>
</evidence>
<dbReference type="InterPro" id="IPR036388">
    <property type="entry name" value="WH-like_DNA-bd_sf"/>
</dbReference>
<keyword evidence="17" id="KW-1185">Reference proteome</keyword>
<evidence type="ECO:0000256" key="7">
    <source>
        <dbReference type="ARBA" id="ARBA00022833"/>
    </source>
</evidence>
<dbReference type="Proteomes" id="UP001362899">
    <property type="component" value="Unassembled WGS sequence"/>
</dbReference>
<dbReference type="GO" id="GO:0005634">
    <property type="term" value="C:nucleus"/>
    <property type="evidence" value="ECO:0007669"/>
    <property type="project" value="UniProtKB-SubCell"/>
</dbReference>
<feature type="compositionally biased region" description="Polar residues" evidence="14">
    <location>
        <begin position="111"/>
        <end position="129"/>
    </location>
</feature>
<dbReference type="InterPro" id="IPR016181">
    <property type="entry name" value="Acyl_CoA_acyltransferase"/>
</dbReference>
<sequence>MLENVHYGTFTFKPWFNGSGYVDFSAKSLKSFRSREPRSIWQDLKKPDDLKQYDLYICRFCFVYSSKQSDIDIHEHICPFKTVISSAKETVKDEIQEHTESTETLSLSTEQNSNKGETEKNTPTISSESVVKHPKSEPSDDIVRDCPVSKEHTHEPCAPHVKKSEPQLNHPSPKSNPNSNMVQPNIHNLGSYGVLYEDENFQIYKVKNRFVLQCLSLFGHLFLETKSICFNLTGFEFYLVWSKKHEMYAGFFSKEQNSFMDYNLACIVIFPPFQKMGLGQLMINFSYILDEFVTSRKADDKKSRIGSPEKPLSEFGEKAYTKFWRQKLVQSLIYENVTKKRRKLELTFPEMEEIANINSEDLKFICKPIIKSKKIYIKDLVDIRKSKSKDN</sequence>
<feature type="region of interest" description="Disordered" evidence="14">
    <location>
        <begin position="94"/>
        <end position="181"/>
    </location>
</feature>
<keyword evidence="8" id="KW-0007">Acetylation</keyword>
<dbReference type="SUPFAM" id="SSF55729">
    <property type="entry name" value="Acyl-CoA N-acyltransferases (Nat)"/>
    <property type="match status" value="1"/>
</dbReference>
<evidence type="ECO:0000256" key="12">
    <source>
        <dbReference type="ARBA" id="ARBA00023315"/>
    </source>
</evidence>
<organism evidence="16 17">
    <name type="scientific">Starmerella bacillaris</name>
    <name type="common">Yeast</name>
    <name type="synonym">Candida zemplinina</name>
    <dbReference type="NCBI Taxonomy" id="1247836"/>
    <lineage>
        <taxon>Eukaryota</taxon>
        <taxon>Fungi</taxon>
        <taxon>Dikarya</taxon>
        <taxon>Ascomycota</taxon>
        <taxon>Saccharomycotina</taxon>
        <taxon>Dipodascomycetes</taxon>
        <taxon>Dipodascales</taxon>
        <taxon>Trichomonascaceae</taxon>
        <taxon>Starmerella</taxon>
    </lineage>
</organism>
<evidence type="ECO:0000256" key="1">
    <source>
        <dbReference type="ARBA" id="ARBA00004123"/>
    </source>
</evidence>
<keyword evidence="7" id="KW-0862">Zinc</keyword>
<dbReference type="GO" id="GO:0046972">
    <property type="term" value="F:histone H4K16 acetyltransferase activity"/>
    <property type="evidence" value="ECO:0007669"/>
    <property type="project" value="TreeGrafter"/>
</dbReference>
<keyword evidence="9" id="KW-0805">Transcription regulation</keyword>
<keyword evidence="5" id="KW-0479">Metal-binding</keyword>
<evidence type="ECO:0000256" key="6">
    <source>
        <dbReference type="ARBA" id="ARBA00022771"/>
    </source>
</evidence>
<keyword evidence="10" id="KW-0804">Transcription</keyword>
<feature type="compositionally biased region" description="Low complexity" evidence="14">
    <location>
        <begin position="171"/>
        <end position="180"/>
    </location>
</feature>
<proteinExistence type="inferred from homology"/>
<evidence type="ECO:0000259" key="15">
    <source>
        <dbReference type="PROSITE" id="PS51726"/>
    </source>
</evidence>
<dbReference type="Gene3D" id="3.30.60.60">
    <property type="entry name" value="N-acetyl transferase-like"/>
    <property type="match status" value="1"/>
</dbReference>
<reference evidence="16 17" key="1">
    <citation type="journal article" date="2023" name="Elife">
        <title>Identification of key yeast species and microbe-microbe interactions impacting larval growth of Drosophila in the wild.</title>
        <authorList>
            <person name="Mure A."/>
            <person name="Sugiura Y."/>
            <person name="Maeda R."/>
            <person name="Honda K."/>
            <person name="Sakurai N."/>
            <person name="Takahashi Y."/>
            <person name="Watada M."/>
            <person name="Katoh T."/>
            <person name="Gotoh A."/>
            <person name="Gotoh Y."/>
            <person name="Taniguchi I."/>
            <person name="Nakamura K."/>
            <person name="Hayashi T."/>
            <person name="Katayama T."/>
            <person name="Uemura T."/>
            <person name="Hattori Y."/>
        </authorList>
    </citation>
    <scope>NUCLEOTIDE SEQUENCE [LARGE SCALE GENOMIC DNA]</scope>
    <source>
        <strain evidence="16 17">SB-73</strain>
    </source>
</reference>
<dbReference type="PANTHER" id="PTHR10615:SF219">
    <property type="entry name" value="HISTONE ACETYLTRANSFERASE KAT5"/>
    <property type="match status" value="1"/>
</dbReference>
<keyword evidence="4" id="KW-0808">Transferase</keyword>
<dbReference type="EC" id="2.3.1.48" evidence="3"/>
<dbReference type="EMBL" id="BTGC01000001">
    <property type="protein sequence ID" value="GMM49160.1"/>
    <property type="molecule type" value="Genomic_DNA"/>
</dbReference>
<dbReference type="GO" id="GO:0006355">
    <property type="term" value="P:regulation of DNA-templated transcription"/>
    <property type="evidence" value="ECO:0007669"/>
    <property type="project" value="InterPro"/>
</dbReference>
<evidence type="ECO:0000256" key="2">
    <source>
        <dbReference type="ARBA" id="ARBA00010107"/>
    </source>
</evidence>
<dbReference type="PANTHER" id="PTHR10615">
    <property type="entry name" value="HISTONE ACETYLTRANSFERASE"/>
    <property type="match status" value="1"/>
</dbReference>
<name>A0AAV5RCN5_STABA</name>
<accession>A0AAV5RCN5</accession>
<feature type="compositionally biased region" description="Basic and acidic residues" evidence="14">
    <location>
        <begin position="130"/>
        <end position="165"/>
    </location>
</feature>
<keyword evidence="6" id="KW-0863">Zinc-finger</keyword>
<dbReference type="PROSITE" id="PS51726">
    <property type="entry name" value="MYST_HAT"/>
    <property type="match status" value="1"/>
</dbReference>
<evidence type="ECO:0000313" key="17">
    <source>
        <dbReference type="Proteomes" id="UP001362899"/>
    </source>
</evidence>
<dbReference type="Gene3D" id="1.10.10.10">
    <property type="entry name" value="Winged helix-like DNA-binding domain superfamily/Winged helix DNA-binding domain"/>
    <property type="match status" value="1"/>
</dbReference>
<dbReference type="GO" id="GO:0035267">
    <property type="term" value="C:NuA4 histone acetyltransferase complex"/>
    <property type="evidence" value="ECO:0007669"/>
    <property type="project" value="TreeGrafter"/>
</dbReference>
<keyword evidence="12" id="KW-0012">Acyltransferase</keyword>
<evidence type="ECO:0000256" key="11">
    <source>
        <dbReference type="ARBA" id="ARBA00023242"/>
    </source>
</evidence>
<evidence type="ECO:0000256" key="8">
    <source>
        <dbReference type="ARBA" id="ARBA00022990"/>
    </source>
</evidence>
<dbReference type="Gene3D" id="3.40.630.30">
    <property type="match status" value="1"/>
</dbReference>